<gene>
    <name evidence="4" type="ORF">J3R75_002256</name>
</gene>
<keyword evidence="1" id="KW-0488">Methylation</keyword>
<keyword evidence="2" id="KW-0472">Membrane</keyword>
<feature type="transmembrane region" description="Helical" evidence="2">
    <location>
        <begin position="12"/>
        <end position="33"/>
    </location>
</feature>
<comment type="caution">
    <text evidence="4">The sequence shown here is derived from an EMBL/GenBank/DDBJ whole genome shotgun (WGS) entry which is preliminary data.</text>
</comment>
<dbReference type="PANTHER" id="PTHR30093:SF2">
    <property type="entry name" value="TYPE II SECRETION SYSTEM PROTEIN H"/>
    <property type="match status" value="1"/>
</dbReference>
<evidence type="ECO:0000256" key="2">
    <source>
        <dbReference type="SAM" id="Phobius"/>
    </source>
</evidence>
<protein>
    <submittedName>
        <fullName evidence="4">Prepilin-type processing-associated H-X9-DG protein/prepilin-type N-terminal cleavage/methylation domain-containing protein</fullName>
    </submittedName>
</protein>
<dbReference type="InterPro" id="IPR000983">
    <property type="entry name" value="Bac_GSPG_pilin"/>
</dbReference>
<dbReference type="PRINTS" id="PR00813">
    <property type="entry name" value="BCTERIALGSPG"/>
</dbReference>
<keyword evidence="5" id="KW-1185">Reference proteome</keyword>
<dbReference type="Proteomes" id="UP001238163">
    <property type="component" value="Unassembled WGS sequence"/>
</dbReference>
<keyword evidence="2" id="KW-0812">Transmembrane</keyword>
<dbReference type="AlphaFoldDB" id="A0AAE3VHA5"/>
<dbReference type="Pfam" id="PF07596">
    <property type="entry name" value="SBP_bac_10"/>
    <property type="match status" value="1"/>
</dbReference>
<dbReference type="NCBIfam" id="TIGR02532">
    <property type="entry name" value="IV_pilin_GFxxxE"/>
    <property type="match status" value="1"/>
</dbReference>
<dbReference type="NCBIfam" id="TIGR04294">
    <property type="entry name" value="pre_pil_HX9DG"/>
    <property type="match status" value="1"/>
</dbReference>
<dbReference type="RefSeq" id="WP_307261567.1">
    <property type="nucleotide sequence ID" value="NZ_JAUSVL010000001.1"/>
</dbReference>
<dbReference type="GO" id="GO:0015627">
    <property type="term" value="C:type II protein secretion system complex"/>
    <property type="evidence" value="ECO:0007669"/>
    <property type="project" value="InterPro"/>
</dbReference>
<accession>A0AAE3VHA5</accession>
<dbReference type="InterPro" id="IPR011453">
    <property type="entry name" value="DUF1559"/>
</dbReference>
<feature type="domain" description="DUF1559" evidence="3">
    <location>
        <begin position="34"/>
        <end position="112"/>
    </location>
</feature>
<name>A0AAE3VHA5_9BACT</name>
<evidence type="ECO:0000259" key="3">
    <source>
        <dbReference type="Pfam" id="PF07596"/>
    </source>
</evidence>
<dbReference type="InterPro" id="IPR027558">
    <property type="entry name" value="Pre_pil_HX9DG_C"/>
</dbReference>
<dbReference type="InterPro" id="IPR045584">
    <property type="entry name" value="Pilin-like"/>
</dbReference>
<dbReference type="InterPro" id="IPR012902">
    <property type="entry name" value="N_methyl_site"/>
</dbReference>
<keyword evidence="2" id="KW-1133">Transmembrane helix</keyword>
<reference evidence="4" key="1">
    <citation type="submission" date="2023-07" db="EMBL/GenBank/DDBJ databases">
        <title>Genomic Encyclopedia of Type Strains, Phase IV (KMG-IV): sequencing the most valuable type-strain genomes for metagenomic binning, comparative biology and taxonomic classification.</title>
        <authorList>
            <person name="Goeker M."/>
        </authorList>
    </citation>
    <scope>NUCLEOTIDE SEQUENCE</scope>
    <source>
        <strain evidence="4">DSM 24202</strain>
    </source>
</reference>
<evidence type="ECO:0000313" key="4">
    <source>
        <dbReference type="EMBL" id="MDQ0290149.1"/>
    </source>
</evidence>
<dbReference type="PANTHER" id="PTHR30093">
    <property type="entry name" value="GENERAL SECRETION PATHWAY PROTEIN G"/>
    <property type="match status" value="1"/>
</dbReference>
<proteinExistence type="predicted"/>
<organism evidence="4 5">
    <name type="scientific">Oligosphaera ethanolica</name>
    <dbReference type="NCBI Taxonomy" id="760260"/>
    <lineage>
        <taxon>Bacteria</taxon>
        <taxon>Pseudomonadati</taxon>
        <taxon>Lentisphaerota</taxon>
        <taxon>Oligosphaeria</taxon>
        <taxon>Oligosphaerales</taxon>
        <taxon>Oligosphaeraceae</taxon>
        <taxon>Oligosphaera</taxon>
    </lineage>
</organism>
<evidence type="ECO:0000313" key="5">
    <source>
        <dbReference type="Proteomes" id="UP001238163"/>
    </source>
</evidence>
<dbReference type="Gene3D" id="3.30.700.10">
    <property type="entry name" value="Glycoprotein, Type 4 Pilin"/>
    <property type="match status" value="1"/>
</dbReference>
<dbReference type="GO" id="GO:0015628">
    <property type="term" value="P:protein secretion by the type II secretion system"/>
    <property type="evidence" value="ECO:0007669"/>
    <property type="project" value="InterPro"/>
</dbReference>
<dbReference type="SUPFAM" id="SSF54523">
    <property type="entry name" value="Pili subunits"/>
    <property type="match status" value="1"/>
</dbReference>
<evidence type="ECO:0000256" key="1">
    <source>
        <dbReference type="ARBA" id="ARBA00022481"/>
    </source>
</evidence>
<dbReference type="EMBL" id="JAUSVL010000001">
    <property type="protein sequence ID" value="MDQ0290149.1"/>
    <property type="molecule type" value="Genomic_DNA"/>
</dbReference>
<sequence>MQKQNKRLFTLIELLVVIAIIAILAAMLLPALAKAREKARAISCVSNLKQLGLAARMYIDENPGGLTHYDGNRSFTDPAGQVKTGTNMYWFVLIYPHVGDIKSYNCGSCSNTKWNGKWDFYAHHYGMNYKTAKVADAAFVAPAQTALFMDAYPGSSGKRKGESNSTQPYCIDLHDKATSAADYDQQKVSFRHNGVTNVAFCDGHVGNNTWRGTPAYPVAPATNSKFWVPTYTGADD</sequence>